<accession>A0A402UM45</accession>
<reference evidence="1" key="1">
    <citation type="submission" date="2018-08" db="EMBL/GenBank/DDBJ databases">
        <authorList>
            <consortium name="GenomeTrakr network: Whole genome sequencing for foodborne pathogen traceback"/>
        </authorList>
    </citation>
    <scope>NUCLEOTIDE SEQUENCE [LARGE SCALE GENOMIC DNA]</scope>
    <source>
        <strain evidence="1">ADRDL-15-6557</strain>
    </source>
</reference>
<evidence type="ECO:0000313" key="1">
    <source>
        <dbReference type="EMBL" id="MIU23172.1"/>
    </source>
</evidence>
<name>A0A402UM45_SALER</name>
<organism evidence="1">
    <name type="scientific">Salmonella enterica</name>
    <name type="common">Salmonella choleraesuis</name>
    <dbReference type="NCBI Taxonomy" id="28901"/>
    <lineage>
        <taxon>Bacteria</taxon>
        <taxon>Pseudomonadati</taxon>
        <taxon>Pseudomonadota</taxon>
        <taxon>Gammaproteobacteria</taxon>
        <taxon>Enterobacterales</taxon>
        <taxon>Enterobacteriaceae</taxon>
        <taxon>Salmonella</taxon>
    </lineage>
</organism>
<dbReference type="EMBL" id="RSTN01000064">
    <property type="protein sequence ID" value="MIU23172.1"/>
    <property type="molecule type" value="Genomic_DNA"/>
</dbReference>
<dbReference type="Pfam" id="PF21983">
    <property type="entry name" value="NikA-like"/>
    <property type="match status" value="1"/>
</dbReference>
<dbReference type="Proteomes" id="UP000885410">
    <property type="component" value="Unassembled WGS sequence"/>
</dbReference>
<proteinExistence type="predicted"/>
<gene>
    <name evidence="1" type="primary">mobC</name>
    <name evidence="1" type="ORF">ASQ14_26715</name>
</gene>
<protein>
    <submittedName>
        <fullName evidence="1">Plasmid mobilization relaxosome protein MobC</fullName>
    </submittedName>
</protein>
<sequence length="117" mass="13350">MDALCIQGLIFKPFSGEVNLSKENMLRVRFSDAEFEALKQLAEDAGCTMSELVRDHLGRVSVRNKDVDRERIAMLNRINANLNMIARWVNTHKSAASSVEVVAHLMDIERHIRELSR</sequence>
<dbReference type="AlphaFoldDB" id="A0A402UM45"/>
<dbReference type="InterPro" id="IPR053842">
    <property type="entry name" value="NikA-like"/>
</dbReference>
<comment type="caution">
    <text evidence="1">The sequence shown here is derived from an EMBL/GenBank/DDBJ whole genome shotgun (WGS) entry which is preliminary data.</text>
</comment>